<evidence type="ECO:0000313" key="2">
    <source>
        <dbReference type="EMBL" id="SDW94093.1"/>
    </source>
</evidence>
<evidence type="ECO:0000256" key="1">
    <source>
        <dbReference type="SAM" id="MobiDB-lite"/>
    </source>
</evidence>
<dbReference type="AlphaFoldDB" id="A0A1H2XMF9"/>
<feature type="region of interest" description="Disordered" evidence="1">
    <location>
        <begin position="201"/>
        <end position="225"/>
    </location>
</feature>
<protein>
    <submittedName>
        <fullName evidence="2">Uncharacterized protein</fullName>
    </submittedName>
</protein>
<dbReference type="Proteomes" id="UP000198500">
    <property type="component" value="Unassembled WGS sequence"/>
</dbReference>
<name>A0A1H2XMF9_9GAMM</name>
<organism evidence="2 3">
    <name type="scientific">Aidingimonas halophila</name>
    <dbReference type="NCBI Taxonomy" id="574349"/>
    <lineage>
        <taxon>Bacteria</taxon>
        <taxon>Pseudomonadati</taxon>
        <taxon>Pseudomonadota</taxon>
        <taxon>Gammaproteobacteria</taxon>
        <taxon>Oceanospirillales</taxon>
        <taxon>Halomonadaceae</taxon>
        <taxon>Aidingimonas</taxon>
    </lineage>
</organism>
<dbReference type="RefSeq" id="WP_092568825.1">
    <property type="nucleotide sequence ID" value="NZ_BMXH01000004.1"/>
</dbReference>
<feature type="compositionally biased region" description="Polar residues" evidence="1">
    <location>
        <begin position="201"/>
        <end position="216"/>
    </location>
</feature>
<evidence type="ECO:0000313" key="3">
    <source>
        <dbReference type="Proteomes" id="UP000198500"/>
    </source>
</evidence>
<proteinExistence type="predicted"/>
<accession>A0A1H2XMF9</accession>
<reference evidence="2 3" key="1">
    <citation type="submission" date="2016-10" db="EMBL/GenBank/DDBJ databases">
        <authorList>
            <person name="de Groot N.N."/>
        </authorList>
    </citation>
    <scope>NUCLEOTIDE SEQUENCE [LARGE SCALE GENOMIC DNA]</scope>
    <source>
        <strain evidence="2 3">DSM 19219</strain>
    </source>
</reference>
<keyword evidence="3" id="KW-1185">Reference proteome</keyword>
<sequence>MAGNTSFDRETSKKTGRLRSMLLAMSPLVFMTFVMNEAVGDDGVFRHLPQANSSVISGDALSGVRGVVATNSAAGTNNLQSNSGAIAIGDTASVNNHVIQQSTLDKGSVPGRDNVSIEGRAFSHAKGWISTNQAAGRANVQGNAVSMALGIKGSALSESSMGQVLSDQQGLTADLASSDASKRKVTIDKTAFSGAAGIIQTNQSAGNGNTTSNSFSLRVGPGGGE</sequence>
<dbReference type="EMBL" id="FNNI01000003">
    <property type="protein sequence ID" value="SDW94093.1"/>
    <property type="molecule type" value="Genomic_DNA"/>
</dbReference>
<dbReference type="OrthoDB" id="7008646at2"/>
<dbReference type="STRING" id="574349.SAMN05443545_103246"/>
<gene>
    <name evidence="2" type="ORF">SAMN05443545_103246</name>
</gene>